<dbReference type="RefSeq" id="WP_284824624.1">
    <property type="nucleotide sequence ID" value="NZ_CP126969.1"/>
</dbReference>
<proteinExistence type="inferred from homology"/>
<dbReference type="Gene3D" id="3.20.20.300">
    <property type="entry name" value="Glycoside hydrolase, family 3, N-terminal domain"/>
    <property type="match status" value="1"/>
</dbReference>
<protein>
    <recommendedName>
        <fullName evidence="3">beta-N-acetylhexosaminidase</fullName>
        <ecNumber evidence="3">3.2.1.52</ecNumber>
    </recommendedName>
</protein>
<evidence type="ECO:0000256" key="3">
    <source>
        <dbReference type="ARBA" id="ARBA00012663"/>
    </source>
</evidence>
<sequence>MKRTRVLGAFVAVALLSACTPETAEETTDTQSPGESATSDVNESSSVVGSSTVESSTSEEAEAPELREQVASLMVVGVTDYDSALAALELGVGGIIVPSWADSALFTEDGRNIHALREQVGRPFTVSIDFEGGRVQRHTNVFGEFPSPRDMAAMSPEEVRAMAHDIGTRLKEQGVTVDYAPLLDVDIAGLEIMGDRAFGTDPDTVATYAVAFAQGLVDAGVTPTFKHFPGHGQASADTHLATAVTPHLDQLKELDLLPYGEALPAVPEASVMMGHMVVPGLGETPSTINPAAYELLRSGDYPGGSPFAGAIVTDDLSGMRAITDHMSTPGAVSAAIAAGADQALWSSGDSVAEAIDTLVKEVEAGNISQSRIDEAAKRVEQQHSFSALN</sequence>
<comment type="similarity">
    <text evidence="2">Belongs to the glycosyl hydrolase 3 family.</text>
</comment>
<keyword evidence="7" id="KW-0732">Signal</keyword>
<evidence type="ECO:0000256" key="1">
    <source>
        <dbReference type="ARBA" id="ARBA00001231"/>
    </source>
</evidence>
<feature type="chain" id="PRO_5046055448" description="beta-N-acetylhexosaminidase" evidence="7">
    <location>
        <begin position="25"/>
        <end position="389"/>
    </location>
</feature>
<comment type="catalytic activity">
    <reaction evidence="1">
        <text>Hydrolysis of terminal non-reducing N-acetyl-D-hexosamine residues in N-acetyl-beta-D-hexosaminides.</text>
        <dbReference type="EC" id="3.2.1.52"/>
    </reaction>
</comment>
<evidence type="ECO:0000256" key="6">
    <source>
        <dbReference type="SAM" id="MobiDB-lite"/>
    </source>
</evidence>
<feature type="compositionally biased region" description="Low complexity" evidence="6">
    <location>
        <begin position="39"/>
        <end position="56"/>
    </location>
</feature>
<keyword evidence="10" id="KW-1185">Reference proteome</keyword>
<evidence type="ECO:0000256" key="5">
    <source>
        <dbReference type="ARBA" id="ARBA00023295"/>
    </source>
</evidence>
<dbReference type="PROSITE" id="PS51257">
    <property type="entry name" value="PROKAR_LIPOPROTEIN"/>
    <property type="match status" value="1"/>
</dbReference>
<keyword evidence="5" id="KW-0326">Glycosidase</keyword>
<evidence type="ECO:0000259" key="8">
    <source>
        <dbReference type="Pfam" id="PF00933"/>
    </source>
</evidence>
<dbReference type="PANTHER" id="PTHR30480">
    <property type="entry name" value="BETA-HEXOSAMINIDASE-RELATED"/>
    <property type="match status" value="1"/>
</dbReference>
<dbReference type="InterPro" id="IPR036962">
    <property type="entry name" value="Glyco_hydro_3_N_sf"/>
</dbReference>
<feature type="compositionally biased region" description="Polar residues" evidence="6">
    <location>
        <begin position="29"/>
        <end position="38"/>
    </location>
</feature>
<dbReference type="PANTHER" id="PTHR30480:SF13">
    <property type="entry name" value="BETA-HEXOSAMINIDASE"/>
    <property type="match status" value="1"/>
</dbReference>
<feature type="domain" description="Glycoside hydrolase family 3 N-terminal" evidence="8">
    <location>
        <begin position="66"/>
        <end position="380"/>
    </location>
</feature>
<name>A0ABY8VEF4_9CORY</name>
<dbReference type="Proteomes" id="UP001225598">
    <property type="component" value="Chromosome"/>
</dbReference>
<gene>
    <name evidence="9" type="ORF">QP027_10345</name>
</gene>
<evidence type="ECO:0000256" key="2">
    <source>
        <dbReference type="ARBA" id="ARBA00005336"/>
    </source>
</evidence>
<accession>A0ABY8VEF4</accession>
<feature type="signal peptide" evidence="7">
    <location>
        <begin position="1"/>
        <end position="24"/>
    </location>
</feature>
<evidence type="ECO:0000256" key="4">
    <source>
        <dbReference type="ARBA" id="ARBA00022801"/>
    </source>
</evidence>
<dbReference type="SUPFAM" id="SSF51445">
    <property type="entry name" value="(Trans)glycosidases"/>
    <property type="match status" value="1"/>
</dbReference>
<reference evidence="9 10" key="1">
    <citation type="submission" date="2023-05" db="EMBL/GenBank/DDBJ databases">
        <title>Corynebacterium suedekumii sp. nov. and Corynebacterium breve sp. nov. isolated from raw cow's milk.</title>
        <authorList>
            <person name="Baer M.K."/>
            <person name="Mehl L."/>
            <person name="Hellmuth R."/>
            <person name="Marke G."/>
            <person name="Lipski A."/>
        </authorList>
    </citation>
    <scope>NUCLEOTIDE SEQUENCE [LARGE SCALE GENOMIC DNA]</scope>
    <source>
        <strain evidence="9 10">R4</strain>
    </source>
</reference>
<organism evidence="9 10">
    <name type="scientific">Corynebacterium breve</name>
    <dbReference type="NCBI Taxonomy" id="3049799"/>
    <lineage>
        <taxon>Bacteria</taxon>
        <taxon>Bacillati</taxon>
        <taxon>Actinomycetota</taxon>
        <taxon>Actinomycetes</taxon>
        <taxon>Mycobacteriales</taxon>
        <taxon>Corynebacteriaceae</taxon>
        <taxon>Corynebacterium</taxon>
    </lineage>
</organism>
<evidence type="ECO:0000313" key="9">
    <source>
        <dbReference type="EMBL" id="WIM67487.1"/>
    </source>
</evidence>
<dbReference type="InterPro" id="IPR001764">
    <property type="entry name" value="Glyco_hydro_3_N"/>
</dbReference>
<dbReference type="GO" id="GO:0016787">
    <property type="term" value="F:hydrolase activity"/>
    <property type="evidence" value="ECO:0007669"/>
    <property type="project" value="UniProtKB-KW"/>
</dbReference>
<dbReference type="InterPro" id="IPR050226">
    <property type="entry name" value="NagZ_Beta-hexosaminidase"/>
</dbReference>
<evidence type="ECO:0000313" key="10">
    <source>
        <dbReference type="Proteomes" id="UP001225598"/>
    </source>
</evidence>
<feature type="region of interest" description="Disordered" evidence="6">
    <location>
        <begin position="21"/>
        <end position="65"/>
    </location>
</feature>
<dbReference type="InterPro" id="IPR017853">
    <property type="entry name" value="GH"/>
</dbReference>
<keyword evidence="4 9" id="KW-0378">Hydrolase</keyword>
<dbReference type="EC" id="3.2.1.52" evidence="3"/>
<evidence type="ECO:0000256" key="7">
    <source>
        <dbReference type="SAM" id="SignalP"/>
    </source>
</evidence>
<dbReference type="Pfam" id="PF00933">
    <property type="entry name" value="Glyco_hydro_3"/>
    <property type="match status" value="1"/>
</dbReference>
<dbReference type="EMBL" id="CP126969">
    <property type="protein sequence ID" value="WIM67487.1"/>
    <property type="molecule type" value="Genomic_DNA"/>
</dbReference>